<keyword evidence="2" id="KW-1185">Reference proteome</keyword>
<protein>
    <submittedName>
        <fullName evidence="1">Uncharacterized protein</fullName>
    </submittedName>
</protein>
<dbReference type="EMBL" id="JAHBCI010000004">
    <property type="protein sequence ID" value="KAG9503367.1"/>
    <property type="molecule type" value="Genomic_DNA"/>
</dbReference>
<gene>
    <name evidence="1" type="ORF">J7337_006212</name>
</gene>
<evidence type="ECO:0000313" key="1">
    <source>
        <dbReference type="EMBL" id="KAG9503367.1"/>
    </source>
</evidence>
<evidence type="ECO:0000313" key="2">
    <source>
        <dbReference type="Proteomes" id="UP000827133"/>
    </source>
</evidence>
<proteinExistence type="predicted"/>
<dbReference type="RefSeq" id="XP_044682367.1">
    <property type="nucleotide sequence ID" value="XM_044823876.1"/>
</dbReference>
<name>A0A9P8DKF0_9HYPO</name>
<organism evidence="1 2">
    <name type="scientific">Fusarium musae</name>
    <dbReference type="NCBI Taxonomy" id="1042133"/>
    <lineage>
        <taxon>Eukaryota</taxon>
        <taxon>Fungi</taxon>
        <taxon>Dikarya</taxon>
        <taxon>Ascomycota</taxon>
        <taxon>Pezizomycotina</taxon>
        <taxon>Sordariomycetes</taxon>
        <taxon>Hypocreomycetidae</taxon>
        <taxon>Hypocreales</taxon>
        <taxon>Nectriaceae</taxon>
        <taxon>Fusarium</taxon>
    </lineage>
</organism>
<dbReference type="AlphaFoldDB" id="A0A9P8DKF0"/>
<dbReference type="Proteomes" id="UP000827133">
    <property type="component" value="Unassembled WGS sequence"/>
</dbReference>
<reference evidence="1" key="1">
    <citation type="journal article" date="2021" name="Mol. Plant Microbe Interact.">
        <title>Telomere to telomere genome assembly of Fusarium musae F31, causal agent of crown rot disease of banana.</title>
        <authorList>
            <person name="Degradi L."/>
            <person name="Tava V."/>
            <person name="Kunova A."/>
            <person name="Cortesi P."/>
            <person name="Saracchi M."/>
            <person name="Pasquali M."/>
        </authorList>
    </citation>
    <scope>NUCLEOTIDE SEQUENCE</scope>
    <source>
        <strain evidence="1">F31</strain>
    </source>
</reference>
<accession>A0A9P8DKF0</accession>
<dbReference type="KEGG" id="fmu:J7337_006212"/>
<comment type="caution">
    <text evidence="1">The sequence shown here is derived from an EMBL/GenBank/DDBJ whole genome shotgun (WGS) entry which is preliminary data.</text>
</comment>
<dbReference type="GeneID" id="68314068"/>
<sequence length="664" mass="73950">MATIEKITLVEDLDSSGQQTQDYETDVLYDAQSGQTTQRPAVIVKRGTGVLFTVEVSGISSSQSSKPLRLTINPPGYGYFITSQVIQPEAVQKAAGKAIVFNMSQIFPTDAVVVATIDPLTPFCIKGKRTFFLMSVENPATPLTDESVCGNGVGEMEVEMELYLLGYQLPPYFDDKVPLLLLRMFVGAATLQKVRTAQQWVALVAKICHGSARPETGEPVETQNHWLKYNTMGGGSYFLIPKTQNDYINYGGSFLLSAWLDAYRNFKKTGCFSVVNCYDQAGAVEVAASLGVSYSCFAWEYHQPYGFITKDTELVGWGRCNNPMFEKIPKNKLLENNMDPSRTIFGNHAFISWSPDFDPAPSVFDQKNDPSNFKGMLAIDACAGPHLGNEPRGEWVSPVSYPNPSVYPDGYTNKSTYWRCRDDQYLLQEHTFQKYDKEKGTWEDMVSRHNWTPGITGLSTEQKDASFPPIHPNDPFEGSNITFPLATEFPNPSLVFGGDISALQRSFWNSLNSNIPGSSNWGWAFIDNIKLPDGGVIYEQKWYERGDAVFNFIAFKMWVVANLTDALAAQKARAAQVIVTSTLEASDFQANLATPSETQKIYVLQADFTALVVWQNLFFEITGYVGIEEIKALAHDLVTEILNGLETDVGSNWKLPIEHYKGFP</sequence>